<protein>
    <recommendedName>
        <fullName evidence="4">Outer membrane protein assembly factor BamB</fullName>
    </recommendedName>
</protein>
<comment type="similarity">
    <text evidence="4">Belongs to the BamB family.</text>
</comment>
<evidence type="ECO:0000256" key="1">
    <source>
        <dbReference type="ARBA" id="ARBA00022729"/>
    </source>
</evidence>
<gene>
    <name evidence="4" type="primary">bamB</name>
    <name evidence="6" type="ORF">SAMN05216551_11722</name>
</gene>
<dbReference type="STRING" id="1770053.SAMN05216551_11722"/>
<evidence type="ECO:0000256" key="2">
    <source>
        <dbReference type="ARBA" id="ARBA00023136"/>
    </source>
</evidence>
<organism evidence="6 7">
    <name type="scientific">Chitinasiproducens palmae</name>
    <dbReference type="NCBI Taxonomy" id="1770053"/>
    <lineage>
        <taxon>Bacteria</taxon>
        <taxon>Pseudomonadati</taxon>
        <taxon>Pseudomonadota</taxon>
        <taxon>Betaproteobacteria</taxon>
        <taxon>Burkholderiales</taxon>
        <taxon>Burkholderiaceae</taxon>
        <taxon>Chitinasiproducens</taxon>
    </lineage>
</organism>
<evidence type="ECO:0000256" key="4">
    <source>
        <dbReference type="HAMAP-Rule" id="MF_00923"/>
    </source>
</evidence>
<comment type="function">
    <text evidence="4">Part of the outer membrane protein assembly complex, which is involved in assembly and insertion of beta-barrel proteins into the outer membrane.</text>
</comment>
<dbReference type="InterPro" id="IPR015943">
    <property type="entry name" value="WD40/YVTN_repeat-like_dom_sf"/>
</dbReference>
<name>A0A1H2PVT4_9BURK</name>
<dbReference type="PANTHER" id="PTHR34512:SF30">
    <property type="entry name" value="OUTER MEMBRANE PROTEIN ASSEMBLY FACTOR BAMB"/>
    <property type="match status" value="1"/>
</dbReference>
<dbReference type="NCBIfam" id="TIGR03300">
    <property type="entry name" value="assembly_YfgL"/>
    <property type="match status" value="1"/>
</dbReference>
<dbReference type="Gene3D" id="2.130.10.10">
    <property type="entry name" value="YVTN repeat-like/Quinoprotein amine dehydrogenase"/>
    <property type="match status" value="1"/>
</dbReference>
<dbReference type="GO" id="GO:0043165">
    <property type="term" value="P:Gram-negative-bacterium-type cell outer membrane assembly"/>
    <property type="evidence" value="ECO:0007669"/>
    <property type="project" value="UniProtKB-UniRule"/>
</dbReference>
<dbReference type="AlphaFoldDB" id="A0A1H2PVT4"/>
<comment type="subcellular location">
    <subcellularLocation>
        <location evidence="4">Cell outer membrane</location>
    </subcellularLocation>
</comment>
<keyword evidence="7" id="KW-1185">Reference proteome</keyword>
<evidence type="ECO:0000313" key="7">
    <source>
        <dbReference type="Proteomes" id="UP000243719"/>
    </source>
</evidence>
<dbReference type="GO" id="GO:0009279">
    <property type="term" value="C:cell outer membrane"/>
    <property type="evidence" value="ECO:0007669"/>
    <property type="project" value="UniProtKB-SubCell"/>
</dbReference>
<dbReference type="Proteomes" id="UP000243719">
    <property type="component" value="Unassembled WGS sequence"/>
</dbReference>
<reference evidence="7" key="1">
    <citation type="submission" date="2016-09" db="EMBL/GenBank/DDBJ databases">
        <authorList>
            <person name="Varghese N."/>
            <person name="Submissions S."/>
        </authorList>
    </citation>
    <scope>NUCLEOTIDE SEQUENCE [LARGE SCALE GENOMIC DNA]</scope>
    <source>
        <strain evidence="7">JS23</strain>
    </source>
</reference>
<dbReference type="InterPro" id="IPR011047">
    <property type="entry name" value="Quinoprotein_ADH-like_sf"/>
</dbReference>
<dbReference type="EMBL" id="FNLO01000017">
    <property type="protein sequence ID" value="SDV51415.1"/>
    <property type="molecule type" value="Genomic_DNA"/>
</dbReference>
<dbReference type="InterPro" id="IPR017687">
    <property type="entry name" value="BamB"/>
</dbReference>
<dbReference type="InterPro" id="IPR018391">
    <property type="entry name" value="PQQ_b-propeller_rpt"/>
</dbReference>
<dbReference type="SUPFAM" id="SSF50998">
    <property type="entry name" value="Quinoprotein alcohol dehydrogenase-like"/>
    <property type="match status" value="1"/>
</dbReference>
<dbReference type="PANTHER" id="PTHR34512">
    <property type="entry name" value="CELL SURFACE PROTEIN"/>
    <property type="match status" value="1"/>
</dbReference>
<keyword evidence="1 4" id="KW-0732">Signal</keyword>
<dbReference type="SMART" id="SM00564">
    <property type="entry name" value="PQQ"/>
    <property type="match status" value="3"/>
</dbReference>
<keyword evidence="2 4" id="KW-0472">Membrane</keyword>
<evidence type="ECO:0000259" key="5">
    <source>
        <dbReference type="Pfam" id="PF13360"/>
    </source>
</evidence>
<proteinExistence type="inferred from homology"/>
<sequence>MCLAAIASASLLAACSSKDVRREPTPLVDFKQVLDVRQAWNASVGKAGRYLFQPIVVGEAVYAAGANGSVGKFDAASGRVIWRVKLDADLSAGVGSDGHLSAVGAINGDVIVLGEDGKQLWRGNVSGEILSAPLVGNGLVVVRTVDGRITAFNAQTGEQQWQFRNRAVPLNLRTTQGMIFAGQSAVLAGFPGGSLAAISVQTGDPFWQTPVSFPRGVTEVERINDVSGAPALVGRLTCAVTFQGKLGCFDVESGRPAWEQSFSSYAGLALNEQMVVAADDWSVLNAYEAFSGKRRWQNDQLKNRQLGTPAIIGRAVAVGDYKGFVHFLSGDDGTLIARMKTDGSAIFAQPVVAGQTLIVQTRDGDLYAFQPQ</sequence>
<evidence type="ECO:0000313" key="6">
    <source>
        <dbReference type="EMBL" id="SDV51415.1"/>
    </source>
</evidence>
<evidence type="ECO:0000256" key="3">
    <source>
        <dbReference type="ARBA" id="ARBA00023237"/>
    </source>
</evidence>
<dbReference type="InterPro" id="IPR002372">
    <property type="entry name" value="PQQ_rpt_dom"/>
</dbReference>
<dbReference type="GO" id="GO:0051205">
    <property type="term" value="P:protein insertion into membrane"/>
    <property type="evidence" value="ECO:0007669"/>
    <property type="project" value="UniProtKB-UniRule"/>
</dbReference>
<keyword evidence="3 4" id="KW-0998">Cell outer membrane</keyword>
<comment type="subunit">
    <text evidence="4">Part of the Bam complex.</text>
</comment>
<feature type="domain" description="Pyrrolo-quinoline quinone repeat" evidence="5">
    <location>
        <begin position="67"/>
        <end position="298"/>
    </location>
</feature>
<accession>A0A1H2PVT4</accession>
<dbReference type="Pfam" id="PF13360">
    <property type="entry name" value="PQQ_2"/>
    <property type="match status" value="1"/>
</dbReference>
<dbReference type="HAMAP" id="MF_00923">
    <property type="entry name" value="OM_assembly_BamB"/>
    <property type="match status" value="1"/>
</dbReference>